<feature type="transmembrane region" description="Helical" evidence="5">
    <location>
        <begin position="173"/>
        <end position="195"/>
    </location>
</feature>
<evidence type="ECO:0000256" key="1">
    <source>
        <dbReference type="ARBA" id="ARBA00004141"/>
    </source>
</evidence>
<accession>A0A6J6EJW3</accession>
<feature type="transmembrane region" description="Helical" evidence="5">
    <location>
        <begin position="5"/>
        <end position="21"/>
    </location>
</feature>
<dbReference type="PANTHER" id="PTHR32322:SF2">
    <property type="entry name" value="EAMA DOMAIN-CONTAINING PROTEIN"/>
    <property type="match status" value="1"/>
</dbReference>
<evidence type="ECO:0000256" key="4">
    <source>
        <dbReference type="ARBA" id="ARBA00023136"/>
    </source>
</evidence>
<gene>
    <name evidence="6" type="ORF">UFOPK1689_00816</name>
</gene>
<keyword evidence="2 5" id="KW-0812">Transmembrane</keyword>
<reference evidence="6" key="1">
    <citation type="submission" date="2020-05" db="EMBL/GenBank/DDBJ databases">
        <authorList>
            <person name="Chiriac C."/>
            <person name="Salcher M."/>
            <person name="Ghai R."/>
            <person name="Kavagutti S V."/>
        </authorList>
    </citation>
    <scope>NUCLEOTIDE SEQUENCE</scope>
</reference>
<feature type="transmembrane region" description="Helical" evidence="5">
    <location>
        <begin position="237"/>
        <end position="257"/>
    </location>
</feature>
<dbReference type="EMBL" id="CAEZTN010000025">
    <property type="protein sequence ID" value="CAB4573228.1"/>
    <property type="molecule type" value="Genomic_DNA"/>
</dbReference>
<dbReference type="GO" id="GO:0016020">
    <property type="term" value="C:membrane"/>
    <property type="evidence" value="ECO:0007669"/>
    <property type="project" value="UniProtKB-SubCell"/>
</dbReference>
<keyword evidence="3 5" id="KW-1133">Transmembrane helix</keyword>
<feature type="transmembrane region" description="Helical" evidence="5">
    <location>
        <begin position="33"/>
        <end position="54"/>
    </location>
</feature>
<feature type="transmembrane region" description="Helical" evidence="5">
    <location>
        <begin position="144"/>
        <end position="161"/>
    </location>
</feature>
<sequence>MNNFIRLAVMWIVGGAIYPFLSEVTSSVDLLNIIFIRSVGAAAILLTAVALVMPRSFKLIRFDKQLLMLCGTGLIFSPICSGAVAWASSKEPGAVISLTYSILPALAVVYAAVQGSKPTRNSVIGVAIATLSVAFLIGAPSESVSAVGITVAFLSVIAWFIGTQIWIKYPPTYPILLATAIQVSISAIAAGLLKLFISTPAIKSADILNFNMIFLIFALAAQYWAYMGLADRVSPELLTSFAFINPLVAGAIGYVVFSQSVSQIQVIAGAILLVGVYIVVREDLKKTKKA</sequence>
<protein>
    <submittedName>
        <fullName evidence="6">Unannotated protein</fullName>
    </submittedName>
</protein>
<proteinExistence type="predicted"/>
<dbReference type="PANTHER" id="PTHR32322">
    <property type="entry name" value="INNER MEMBRANE TRANSPORTER"/>
    <property type="match status" value="1"/>
</dbReference>
<evidence type="ECO:0000256" key="5">
    <source>
        <dbReference type="SAM" id="Phobius"/>
    </source>
</evidence>
<feature type="transmembrane region" description="Helical" evidence="5">
    <location>
        <begin position="207"/>
        <end position="225"/>
    </location>
</feature>
<comment type="subcellular location">
    <subcellularLocation>
        <location evidence="1">Membrane</location>
        <topology evidence="1">Multi-pass membrane protein</topology>
    </subcellularLocation>
</comment>
<evidence type="ECO:0000256" key="3">
    <source>
        <dbReference type="ARBA" id="ARBA00022989"/>
    </source>
</evidence>
<feature type="transmembrane region" description="Helical" evidence="5">
    <location>
        <begin position="120"/>
        <end position="138"/>
    </location>
</feature>
<feature type="transmembrane region" description="Helical" evidence="5">
    <location>
        <begin position="263"/>
        <end position="280"/>
    </location>
</feature>
<dbReference type="InterPro" id="IPR037185">
    <property type="entry name" value="EmrE-like"/>
</dbReference>
<organism evidence="6">
    <name type="scientific">freshwater metagenome</name>
    <dbReference type="NCBI Taxonomy" id="449393"/>
    <lineage>
        <taxon>unclassified sequences</taxon>
        <taxon>metagenomes</taxon>
        <taxon>ecological metagenomes</taxon>
    </lineage>
</organism>
<name>A0A6J6EJW3_9ZZZZ</name>
<dbReference type="SUPFAM" id="SSF103481">
    <property type="entry name" value="Multidrug resistance efflux transporter EmrE"/>
    <property type="match status" value="2"/>
</dbReference>
<feature type="transmembrane region" description="Helical" evidence="5">
    <location>
        <begin position="93"/>
        <end position="113"/>
    </location>
</feature>
<evidence type="ECO:0000313" key="6">
    <source>
        <dbReference type="EMBL" id="CAB4573228.1"/>
    </source>
</evidence>
<dbReference type="AlphaFoldDB" id="A0A6J6EJW3"/>
<dbReference type="InterPro" id="IPR050638">
    <property type="entry name" value="AA-Vitamin_Transporters"/>
</dbReference>
<evidence type="ECO:0000256" key="2">
    <source>
        <dbReference type="ARBA" id="ARBA00022692"/>
    </source>
</evidence>
<keyword evidence="4 5" id="KW-0472">Membrane</keyword>
<feature type="transmembrane region" description="Helical" evidence="5">
    <location>
        <begin position="66"/>
        <end position="87"/>
    </location>
</feature>